<gene>
    <name evidence="2" type="ORF">CNEO2_10082</name>
</gene>
<dbReference type="InterPro" id="IPR001173">
    <property type="entry name" value="Glyco_trans_2-like"/>
</dbReference>
<dbReference type="RefSeq" id="WP_317079930.1">
    <property type="nucleotide sequence ID" value="NZ_CAMRXI010000055.1"/>
</dbReference>
<evidence type="ECO:0000259" key="1">
    <source>
        <dbReference type="Pfam" id="PF00535"/>
    </source>
</evidence>
<evidence type="ECO:0000313" key="3">
    <source>
        <dbReference type="Proteomes" id="UP001189143"/>
    </source>
</evidence>
<dbReference type="CDD" id="cd00761">
    <property type="entry name" value="Glyco_tranf_GTA_type"/>
    <property type="match status" value="1"/>
</dbReference>
<dbReference type="Gene3D" id="3.90.550.10">
    <property type="entry name" value="Spore Coat Polysaccharide Biosynthesis Protein SpsA, Chain A"/>
    <property type="match status" value="1"/>
</dbReference>
<dbReference type="InterPro" id="IPR029044">
    <property type="entry name" value="Nucleotide-diphossugar_trans"/>
</dbReference>
<dbReference type="SUPFAM" id="SSF53448">
    <property type="entry name" value="Nucleotide-diphospho-sugar transferases"/>
    <property type="match status" value="1"/>
</dbReference>
<reference evidence="2" key="1">
    <citation type="submission" date="2022-10" db="EMBL/GenBank/DDBJ databases">
        <authorList>
            <person name="Aires J."/>
            <person name="Mesa V."/>
        </authorList>
    </citation>
    <scope>NUCLEOTIDE SEQUENCE</scope>
    <source>
        <strain evidence="2">Clostridium neonatale JD116</strain>
    </source>
</reference>
<proteinExistence type="predicted"/>
<feature type="domain" description="Glycosyltransferase 2-like" evidence="1">
    <location>
        <begin position="290"/>
        <end position="396"/>
    </location>
</feature>
<comment type="caution">
    <text evidence="2">The sequence shown here is derived from an EMBL/GenBank/DDBJ whole genome shotgun (WGS) entry which is preliminary data.</text>
</comment>
<organism evidence="2 3">
    <name type="scientific">Clostridium neonatale</name>
    <dbReference type="NCBI Taxonomy" id="137838"/>
    <lineage>
        <taxon>Bacteria</taxon>
        <taxon>Bacillati</taxon>
        <taxon>Bacillota</taxon>
        <taxon>Clostridia</taxon>
        <taxon>Eubacteriales</taxon>
        <taxon>Clostridiaceae</taxon>
        <taxon>Clostridium</taxon>
    </lineage>
</organism>
<evidence type="ECO:0000313" key="2">
    <source>
        <dbReference type="EMBL" id="CAI3560036.1"/>
    </source>
</evidence>
<protein>
    <submittedName>
        <fullName evidence="2">Glycosyltransferase</fullName>
    </submittedName>
</protein>
<dbReference type="AlphaFoldDB" id="A0AAD2DE52"/>
<accession>A0AAD2DE52</accession>
<name>A0AAD2DE52_9CLOT</name>
<dbReference type="Pfam" id="PF00535">
    <property type="entry name" value="Glycos_transf_2"/>
    <property type="match status" value="1"/>
</dbReference>
<dbReference type="Proteomes" id="UP001189143">
    <property type="component" value="Unassembled WGS sequence"/>
</dbReference>
<dbReference type="EMBL" id="CAMTCP010000111">
    <property type="protein sequence ID" value="CAI3560036.1"/>
    <property type="molecule type" value="Genomic_DNA"/>
</dbReference>
<sequence>MDDFEKKINKELDDIYRIIDEKNEEEACNKYYNLILELENVNFKNINKLYFECSMLLFNNYYYEDCVKFLSKAYNNGYNKRKIKEFLFINFIEPNKKEFEESFEKNILKYNVINNKLQIIPPSYENLKLEFIPISKNRYFIFDLDEDNFNEIIDFSFEELDRIPYYKNNDEFSDLLLIDDFNLDNAKKYIKNIENRNIYYYSLNKLKTLSFFKIPYIIEEYLKNVIICTSLNAMKEYFRKNLDIYLPRIIHTLNYKNSRNIRKNIKNLLDCEHEFRLTTKGRNSDNILLSICIPTWNRGNLALESINSLLKLPYDSEIEFVVSDNGSTKYIDEYKKIRDINDSRIKYFRFDENMGAEANFTNVIKNANGKFTMLISDEDKVILKNLSHYMNLLKNNKQIALIRPSGTYQYCNLDNEYFIKGYGALKRIFVCTNYVSGVIYNRYLYLKNNLHKLHLKYGKNNGYIYYPHMFWDSIMSLKGDCVIDNLELVIEGGSVLEKQIEDGIKEGNKYIKDIICSDLNNLPSYQTYDCRILQHYDFIELINMLNIDSIEVIIYLYIKLCIKTNYLIYLIKDVYLEQGYDLNLIYDKILECCLDGINSLNVELIPEEKELIKSISMEHNNFYRNYKND</sequence>